<dbReference type="InterPro" id="IPR018392">
    <property type="entry name" value="LysM"/>
</dbReference>
<reference evidence="2 3" key="1">
    <citation type="submission" date="2020-10" db="EMBL/GenBank/DDBJ databases">
        <title>Connecting structure to function with the recovery of over 1000 high-quality activated sludge metagenome-assembled genomes encoding full-length rRNA genes using long-read sequencing.</title>
        <authorList>
            <person name="Singleton C.M."/>
            <person name="Petriglieri F."/>
            <person name="Kristensen J.M."/>
            <person name="Kirkegaard R.H."/>
            <person name="Michaelsen T.Y."/>
            <person name="Andersen M.H."/>
            <person name="Karst S.M."/>
            <person name="Dueholm M.S."/>
            <person name="Nielsen P.H."/>
            <person name="Albertsen M."/>
        </authorList>
    </citation>
    <scope>NUCLEOTIDE SEQUENCE [LARGE SCALE GENOMIC DNA]</scope>
    <source>
        <strain evidence="2">EsbW_18-Q3-R4-48_BATAC.285</strain>
    </source>
</reference>
<dbReference type="AlphaFoldDB" id="A0A935UES2"/>
<dbReference type="CDD" id="cd00118">
    <property type="entry name" value="LysM"/>
    <property type="match status" value="1"/>
</dbReference>
<dbReference type="Pfam" id="PF01476">
    <property type="entry name" value="LysM"/>
    <property type="match status" value="1"/>
</dbReference>
<proteinExistence type="predicted"/>
<dbReference type="SUPFAM" id="SSF54106">
    <property type="entry name" value="LysM domain"/>
    <property type="match status" value="1"/>
</dbReference>
<organism evidence="2 3">
    <name type="scientific">Candidatus Accumulibacter proximus</name>
    <dbReference type="NCBI Taxonomy" id="2954385"/>
    <lineage>
        <taxon>Bacteria</taxon>
        <taxon>Pseudomonadati</taxon>
        <taxon>Pseudomonadota</taxon>
        <taxon>Betaproteobacteria</taxon>
        <taxon>Candidatus Accumulibacter</taxon>
    </lineage>
</organism>
<evidence type="ECO:0000313" key="3">
    <source>
        <dbReference type="Proteomes" id="UP000697998"/>
    </source>
</evidence>
<name>A0A935UES2_9PROT</name>
<dbReference type="Proteomes" id="UP000697998">
    <property type="component" value="Unassembled WGS sequence"/>
</dbReference>
<dbReference type="InterPro" id="IPR036779">
    <property type="entry name" value="LysM_dom_sf"/>
</dbReference>
<dbReference type="Gene3D" id="3.10.350.10">
    <property type="entry name" value="LysM domain"/>
    <property type="match status" value="1"/>
</dbReference>
<comment type="caution">
    <text evidence="2">The sequence shown here is derived from an EMBL/GenBank/DDBJ whole genome shotgun (WGS) entry which is preliminary data.</text>
</comment>
<sequence length="113" mass="12977">MAVISNPPPSSCRRRRRSREQFPLFLAGACLVTAVTGFPAEDFIYVVQPGDNPWNLTHRYLKSMSYWPRIQDYNRITDPTSIRPGTKWLVPPRWMRGRMVSLAGKADGLRDGR</sequence>
<gene>
    <name evidence="2" type="ORF">IPJ27_03385</name>
</gene>
<evidence type="ECO:0000259" key="1">
    <source>
        <dbReference type="PROSITE" id="PS51782"/>
    </source>
</evidence>
<accession>A0A935UES2</accession>
<dbReference type="PROSITE" id="PS51782">
    <property type="entry name" value="LYSM"/>
    <property type="match status" value="1"/>
</dbReference>
<protein>
    <submittedName>
        <fullName evidence="2">LysM peptidoglycan-binding domain-containing protein</fullName>
    </submittedName>
</protein>
<feature type="domain" description="LysM" evidence="1">
    <location>
        <begin position="43"/>
        <end position="90"/>
    </location>
</feature>
<dbReference type="EMBL" id="JADJMH010000001">
    <property type="protein sequence ID" value="MBK7673867.1"/>
    <property type="molecule type" value="Genomic_DNA"/>
</dbReference>
<evidence type="ECO:0000313" key="2">
    <source>
        <dbReference type="EMBL" id="MBK7673867.1"/>
    </source>
</evidence>